<feature type="binding site" evidence="1">
    <location>
        <position position="255"/>
    </location>
    <ligand>
        <name>Zn(2+)</name>
        <dbReference type="ChEBI" id="CHEBI:29105"/>
        <label>2</label>
    </ligand>
</feature>
<dbReference type="NCBIfam" id="NF006689">
    <property type="entry name" value="PRK09237.1"/>
    <property type="match status" value="1"/>
</dbReference>
<keyword evidence="3" id="KW-0732">Signal</keyword>
<feature type="binding site" description="via carbamate group" evidence="1">
    <location>
        <position position="200"/>
    </location>
    <ligand>
        <name>Zn(2+)</name>
        <dbReference type="ChEBI" id="CHEBI:29105"/>
        <label>1</label>
    </ligand>
</feature>
<dbReference type="SUPFAM" id="SSF51556">
    <property type="entry name" value="Metallo-dependent hydrolases"/>
    <property type="match status" value="1"/>
</dbReference>
<feature type="binding site" evidence="1">
    <location>
        <position position="324"/>
    </location>
    <ligand>
        <name>Zn(2+)</name>
        <dbReference type="ChEBI" id="CHEBI:29105"/>
        <label>1</label>
    </ligand>
</feature>
<dbReference type="EMBL" id="FNHH01000011">
    <property type="protein sequence ID" value="SDM39409.1"/>
    <property type="molecule type" value="Genomic_DNA"/>
</dbReference>
<dbReference type="PANTHER" id="PTHR42717:SF1">
    <property type="entry name" value="IMIDAZOLONEPROPIONASE AND RELATED AMIDOHYDROLASES"/>
    <property type="match status" value="1"/>
</dbReference>
<dbReference type="SUPFAM" id="SSF51338">
    <property type="entry name" value="Composite domain of metallo-dependent hydrolases"/>
    <property type="match status" value="1"/>
</dbReference>
<evidence type="ECO:0000256" key="3">
    <source>
        <dbReference type="SAM" id="SignalP"/>
    </source>
</evidence>
<accession>A0A1G9SVB2</accession>
<dbReference type="AlphaFoldDB" id="A0A1G9SVB2"/>
<keyword evidence="1" id="KW-0479">Metal-binding</keyword>
<feature type="binding site" evidence="1">
    <location>
        <position position="95"/>
    </location>
    <ligand>
        <name>Zn(2+)</name>
        <dbReference type="ChEBI" id="CHEBI:29105"/>
        <label>1</label>
    </ligand>
</feature>
<dbReference type="InterPro" id="IPR020043">
    <property type="entry name" value="Deacetylase_Atu3266-like"/>
</dbReference>
<gene>
    <name evidence="4" type="ORF">SAMN05421813_11144</name>
</gene>
<reference evidence="5" key="1">
    <citation type="submission" date="2016-10" db="EMBL/GenBank/DDBJ databases">
        <authorList>
            <person name="Varghese N."/>
            <person name="Submissions S."/>
        </authorList>
    </citation>
    <scope>NUCLEOTIDE SEQUENCE [LARGE SCALE GENOMIC DNA]</scope>
    <source>
        <strain evidence="5">DSM 24536</strain>
    </source>
</reference>
<dbReference type="Gene3D" id="2.30.40.10">
    <property type="entry name" value="Urease, subunit C, domain 1"/>
    <property type="match status" value="1"/>
</dbReference>
<feature type="binding site" description="via carbamate group" evidence="1">
    <location>
        <position position="200"/>
    </location>
    <ligand>
        <name>Zn(2+)</name>
        <dbReference type="ChEBI" id="CHEBI:29105"/>
        <label>2</label>
    </ligand>
</feature>
<dbReference type="InterPro" id="IPR011059">
    <property type="entry name" value="Metal-dep_hydrolase_composite"/>
</dbReference>
<evidence type="ECO:0000256" key="2">
    <source>
        <dbReference type="PIRSR" id="PIRSR039004-2"/>
    </source>
</evidence>
<sequence>MNNKLFKKIAAHFYFLFFAVCLVSQTSVQAQEIDMLIKGGHVIDPKNKIDGIMDVAVKDGKIFRVASNIPANTSKKTVDATGLYVSPGFIDMHVHVFAGAEDPGYAGFGISNGFGSVAPDDFTFRSGVTTVVDAGSSGWRNFPAFKKQTIDNSQTRVLAFISITGHGMLGTVHAQDTTDMNPVTTAFIMKEYPDIIVGIKAHHYQGHDFTPVDRAIAAGRITKKPIIVDFGSSTPKLSIEELFMKHFRPGDIFTHTFSGSATSELAPGGRQSVVDANNKVKPFIFEAQKQGRIFDVGHGGGAFVWSTAINSIKQGFLPNTISTDLYRNSRNAGMKDMANVMSKFLNMGMSIQDVVLRSTWNPANVIQHTDLGHLSVGAEADVAVFNVREGKFGFMDARGSVLNGTKKLEAELTLRAGKVAWDLNGISGPQWDAVSK</sequence>
<dbReference type="Gene3D" id="3.20.20.140">
    <property type="entry name" value="Metal-dependent hydrolases"/>
    <property type="match status" value="1"/>
</dbReference>
<dbReference type="GO" id="GO:0016810">
    <property type="term" value="F:hydrolase activity, acting on carbon-nitrogen (but not peptide) bonds"/>
    <property type="evidence" value="ECO:0007669"/>
    <property type="project" value="InterPro"/>
</dbReference>
<keyword evidence="1" id="KW-0862">Zinc</keyword>
<feature type="signal peptide" evidence="3">
    <location>
        <begin position="1"/>
        <end position="30"/>
    </location>
</feature>
<evidence type="ECO:0000313" key="4">
    <source>
        <dbReference type="EMBL" id="SDM39409.1"/>
    </source>
</evidence>
<feature type="binding site" evidence="1">
    <location>
        <position position="93"/>
    </location>
    <ligand>
        <name>Zn(2+)</name>
        <dbReference type="ChEBI" id="CHEBI:29105"/>
        <label>1</label>
    </ligand>
</feature>
<evidence type="ECO:0000256" key="1">
    <source>
        <dbReference type="PIRSR" id="PIRSR039004-1"/>
    </source>
</evidence>
<dbReference type="PIRSF" id="PIRSF039004">
    <property type="entry name" value="ADE_EF_0837"/>
    <property type="match status" value="1"/>
</dbReference>
<evidence type="ECO:0000313" key="5">
    <source>
        <dbReference type="Proteomes" id="UP000199226"/>
    </source>
</evidence>
<dbReference type="PANTHER" id="PTHR42717">
    <property type="entry name" value="DIHYDROOROTASE-RELATED"/>
    <property type="match status" value="1"/>
</dbReference>
<dbReference type="OrthoDB" id="9775607at2"/>
<dbReference type="RefSeq" id="WP_090704261.1">
    <property type="nucleotide sequence ID" value="NZ_FNHH01000011.1"/>
</dbReference>
<name>A0A1G9SVB2_9SPHI</name>
<dbReference type="InterPro" id="IPR032466">
    <property type="entry name" value="Metal_Hydrolase"/>
</dbReference>
<dbReference type="Proteomes" id="UP000199226">
    <property type="component" value="Unassembled WGS sequence"/>
</dbReference>
<organism evidence="4 5">
    <name type="scientific">Daejeonella rubra</name>
    <dbReference type="NCBI Taxonomy" id="990371"/>
    <lineage>
        <taxon>Bacteria</taxon>
        <taxon>Pseudomonadati</taxon>
        <taxon>Bacteroidota</taxon>
        <taxon>Sphingobacteriia</taxon>
        <taxon>Sphingobacteriales</taxon>
        <taxon>Sphingobacteriaceae</taxon>
        <taxon>Daejeonella</taxon>
    </lineage>
</organism>
<feature type="chain" id="PRO_5011667254" evidence="3">
    <location>
        <begin position="31"/>
        <end position="436"/>
    </location>
</feature>
<dbReference type="GO" id="GO:0019213">
    <property type="term" value="F:deacetylase activity"/>
    <property type="evidence" value="ECO:0007669"/>
    <property type="project" value="InterPro"/>
</dbReference>
<proteinExistence type="predicted"/>
<feature type="modified residue" description="N6-carboxylysine" evidence="2">
    <location>
        <position position="200"/>
    </location>
</feature>
<keyword evidence="5" id="KW-1185">Reference proteome</keyword>
<dbReference type="STRING" id="990371.SAMN05421813_11144"/>
<dbReference type="GO" id="GO:0046872">
    <property type="term" value="F:metal ion binding"/>
    <property type="evidence" value="ECO:0007669"/>
    <property type="project" value="UniProtKB-KW"/>
</dbReference>
<protein>
    <submittedName>
        <fullName evidence="4">Dihydroorotase</fullName>
    </submittedName>
</protein>